<proteinExistence type="predicted"/>
<name>A0ABM0MSR0_SACKO</name>
<feature type="compositionally biased region" description="Basic and acidic residues" evidence="1">
    <location>
        <begin position="116"/>
        <end position="130"/>
    </location>
</feature>
<reference evidence="4" key="1">
    <citation type="submission" date="2025-08" db="UniProtKB">
        <authorList>
            <consortium name="RefSeq"/>
        </authorList>
    </citation>
    <scope>IDENTIFICATION</scope>
    <source>
        <tissue evidence="4">Testes</tissue>
    </source>
</reference>
<feature type="region of interest" description="Disordered" evidence="1">
    <location>
        <begin position="22"/>
        <end position="41"/>
    </location>
</feature>
<dbReference type="RefSeq" id="XP_006823051.1">
    <property type="nucleotide sequence ID" value="XM_006822988.1"/>
</dbReference>
<evidence type="ECO:0000313" key="4">
    <source>
        <dbReference type="RefSeq" id="XP_006823051.1"/>
    </source>
</evidence>
<gene>
    <name evidence="4" type="primary">LOC102807417</name>
</gene>
<keyword evidence="3" id="KW-1185">Reference proteome</keyword>
<feature type="region of interest" description="Disordered" evidence="1">
    <location>
        <begin position="72"/>
        <end position="130"/>
    </location>
</feature>
<dbReference type="GeneID" id="102807417"/>
<dbReference type="InterPro" id="IPR013087">
    <property type="entry name" value="Znf_C2H2_type"/>
</dbReference>
<accession>A0ABM0MSR0</accession>
<evidence type="ECO:0000313" key="3">
    <source>
        <dbReference type="Proteomes" id="UP000694865"/>
    </source>
</evidence>
<organism evidence="3 4">
    <name type="scientific">Saccoglossus kowalevskii</name>
    <name type="common">Acorn worm</name>
    <dbReference type="NCBI Taxonomy" id="10224"/>
    <lineage>
        <taxon>Eukaryota</taxon>
        <taxon>Metazoa</taxon>
        <taxon>Hemichordata</taxon>
        <taxon>Enteropneusta</taxon>
        <taxon>Harrimaniidae</taxon>
        <taxon>Saccoglossus</taxon>
    </lineage>
</organism>
<dbReference type="PROSITE" id="PS00028">
    <property type="entry name" value="ZINC_FINGER_C2H2_1"/>
    <property type="match status" value="1"/>
</dbReference>
<feature type="domain" description="C2H2-type" evidence="2">
    <location>
        <begin position="182"/>
        <end position="204"/>
    </location>
</feature>
<protein>
    <submittedName>
        <fullName evidence="4">Uncharacterized protein LOC102807417</fullName>
    </submittedName>
</protein>
<sequence length="246" mass="28665">MEGNSFANLAYGDVAQRFGSTSALSTLAPIPQKSKYRELSPDVSNFPNYELSSNFPPNDVPEEFDQQLSMRDSKLHQDSHYEGISSEEGLVPQVSRTQSQPRDDYVQPQEQGRGWSSHERAISHDQDYSDRSSVPSNIGWKWNVHSRRDDVEVYAIARILDVQLGKGKGEELRYRDPKNHWCSKCNRYYRKLEEFLLHLHERCHGHDTKPMDLSDFKESPWQTLPRLTFRKEKGNKSHEFVTEKYE</sequence>
<dbReference type="Proteomes" id="UP000694865">
    <property type="component" value="Unplaced"/>
</dbReference>
<feature type="compositionally biased region" description="Basic and acidic residues" evidence="1">
    <location>
        <begin position="72"/>
        <end position="81"/>
    </location>
</feature>
<evidence type="ECO:0000259" key="2">
    <source>
        <dbReference type="PROSITE" id="PS00028"/>
    </source>
</evidence>
<evidence type="ECO:0000256" key="1">
    <source>
        <dbReference type="SAM" id="MobiDB-lite"/>
    </source>
</evidence>